<evidence type="ECO:0000256" key="3">
    <source>
        <dbReference type="ARBA" id="ARBA00022989"/>
    </source>
</evidence>
<dbReference type="EMBL" id="CVQI01003803">
    <property type="protein sequence ID" value="CRK13118.1"/>
    <property type="molecule type" value="Genomic_DNA"/>
</dbReference>
<feature type="transmembrane region" description="Helical" evidence="5">
    <location>
        <begin position="15"/>
        <end position="33"/>
    </location>
</feature>
<accession>A0A0G4KTI1</accession>
<evidence type="ECO:0000256" key="1">
    <source>
        <dbReference type="ARBA" id="ARBA00004370"/>
    </source>
</evidence>
<feature type="non-terminal residue" evidence="7">
    <location>
        <position position="171"/>
    </location>
</feature>
<comment type="subcellular location">
    <subcellularLocation>
        <location evidence="1">Membrane</location>
    </subcellularLocation>
</comment>
<dbReference type="InterPro" id="IPR013636">
    <property type="entry name" value="ARMH3_C"/>
</dbReference>
<name>A0A0G4KTI1_VERLO</name>
<keyword evidence="2 5" id="KW-0812">Transmembrane</keyword>
<dbReference type="GO" id="GO:0016020">
    <property type="term" value="C:membrane"/>
    <property type="evidence" value="ECO:0007669"/>
    <property type="project" value="UniProtKB-SubCell"/>
</dbReference>
<organism evidence="7 8">
    <name type="scientific">Verticillium longisporum</name>
    <name type="common">Verticillium dahliae var. longisporum</name>
    <dbReference type="NCBI Taxonomy" id="100787"/>
    <lineage>
        <taxon>Eukaryota</taxon>
        <taxon>Fungi</taxon>
        <taxon>Dikarya</taxon>
        <taxon>Ascomycota</taxon>
        <taxon>Pezizomycotina</taxon>
        <taxon>Sordariomycetes</taxon>
        <taxon>Hypocreomycetidae</taxon>
        <taxon>Glomerellales</taxon>
        <taxon>Plectosphaerellaceae</taxon>
        <taxon>Verticillium</taxon>
    </lineage>
</organism>
<dbReference type="InterPro" id="IPR039868">
    <property type="entry name" value="ARMD3-like"/>
</dbReference>
<dbReference type="Pfam" id="PF08427">
    <property type="entry name" value="ARMH3_C"/>
    <property type="match status" value="1"/>
</dbReference>
<keyword evidence="4 5" id="KW-0472">Membrane</keyword>
<keyword evidence="3 5" id="KW-1133">Transmembrane helix</keyword>
<evidence type="ECO:0000259" key="6">
    <source>
        <dbReference type="SMART" id="SM01158"/>
    </source>
</evidence>
<dbReference type="PANTHER" id="PTHR13608">
    <property type="entry name" value="ARMADILLO-LIKE HELICAL DOMAIN-CONTAINING PROTEIN 3"/>
    <property type="match status" value="1"/>
</dbReference>
<gene>
    <name evidence="7" type="ORF">BN1723_017329</name>
</gene>
<evidence type="ECO:0000313" key="8">
    <source>
        <dbReference type="Proteomes" id="UP000045706"/>
    </source>
</evidence>
<dbReference type="SUPFAM" id="SSF48019">
    <property type="entry name" value="post-AAA+ oligomerization domain-like"/>
    <property type="match status" value="1"/>
</dbReference>
<evidence type="ECO:0000256" key="2">
    <source>
        <dbReference type="ARBA" id="ARBA00022692"/>
    </source>
</evidence>
<dbReference type="Gene3D" id="1.10.3710.10">
    <property type="entry name" value="DNA polymerase III clamp loader subunits, C-terminal domain"/>
    <property type="match status" value="1"/>
</dbReference>
<dbReference type="Proteomes" id="UP000045706">
    <property type="component" value="Unassembled WGS sequence"/>
</dbReference>
<sequence length="171" mass="19522">MVDGISHNLRRRLDVGLYTLLVGIMLRITSYLSRSRTRLTYHWADFFRALLHLVRFLTTYAADLKDLPQIELLLDHVVNLVALSLSTGEAFLPSPAAYDDLFYKIVEAGDVLVKFKETYGLGSRGSNSIGTLISMGFGAEYKYPPNYRDGKVRQDYLPEGMQGRRFLEDRH</sequence>
<reference evidence="8" key="1">
    <citation type="submission" date="2015-05" db="EMBL/GenBank/DDBJ databases">
        <authorList>
            <person name="Fogelqvist Johan"/>
        </authorList>
    </citation>
    <scope>NUCLEOTIDE SEQUENCE [LARGE SCALE GENOMIC DNA]</scope>
</reference>
<dbReference type="InterPro" id="IPR008921">
    <property type="entry name" value="DNA_pol3_clamp-load_cplx_C"/>
</dbReference>
<feature type="domain" description="Armadillo-like helical" evidence="6">
    <location>
        <begin position="1"/>
        <end position="167"/>
    </location>
</feature>
<dbReference type="SMART" id="SM01158">
    <property type="entry name" value="DUF1741"/>
    <property type="match status" value="1"/>
</dbReference>
<proteinExistence type="predicted"/>
<dbReference type="GO" id="GO:0003677">
    <property type="term" value="F:DNA binding"/>
    <property type="evidence" value="ECO:0007669"/>
    <property type="project" value="InterPro"/>
</dbReference>
<protein>
    <recommendedName>
        <fullName evidence="6">Armadillo-like helical domain-containing protein</fullName>
    </recommendedName>
</protein>
<evidence type="ECO:0000256" key="4">
    <source>
        <dbReference type="ARBA" id="ARBA00023136"/>
    </source>
</evidence>
<dbReference type="GO" id="GO:0005829">
    <property type="term" value="C:cytosol"/>
    <property type="evidence" value="ECO:0007669"/>
    <property type="project" value="TreeGrafter"/>
</dbReference>
<evidence type="ECO:0000313" key="7">
    <source>
        <dbReference type="EMBL" id="CRK13118.1"/>
    </source>
</evidence>
<dbReference type="PANTHER" id="PTHR13608:SF3">
    <property type="entry name" value="ARMADILLO-LIKE HELICAL DOMAIN-CONTAINING PROTEIN 3"/>
    <property type="match status" value="1"/>
</dbReference>
<dbReference type="GO" id="GO:0006260">
    <property type="term" value="P:DNA replication"/>
    <property type="evidence" value="ECO:0007669"/>
    <property type="project" value="InterPro"/>
</dbReference>
<evidence type="ECO:0000256" key="5">
    <source>
        <dbReference type="SAM" id="Phobius"/>
    </source>
</evidence>
<dbReference type="AlphaFoldDB" id="A0A0G4KTI1"/>